<comment type="caution">
    <text evidence="5">The sequence shown here is derived from an EMBL/GenBank/DDBJ whole genome shotgun (WGS) entry which is preliminary data.</text>
</comment>
<feature type="domain" description="Glycosyltransferase 61 catalytic" evidence="4">
    <location>
        <begin position="80"/>
        <end position="263"/>
    </location>
</feature>
<evidence type="ECO:0000256" key="1">
    <source>
        <dbReference type="ARBA" id="ARBA00022676"/>
    </source>
</evidence>
<evidence type="ECO:0000256" key="3">
    <source>
        <dbReference type="ARBA" id="ARBA00023180"/>
    </source>
</evidence>
<evidence type="ECO:0000256" key="2">
    <source>
        <dbReference type="ARBA" id="ARBA00022679"/>
    </source>
</evidence>
<dbReference type="InterPro" id="IPR007657">
    <property type="entry name" value="Glycosyltransferase_61"/>
</dbReference>
<proteinExistence type="predicted"/>
<dbReference type="EMBL" id="JAPMOS010000227">
    <property type="protein sequence ID" value="KAJ4453692.1"/>
    <property type="molecule type" value="Genomic_DNA"/>
</dbReference>
<keyword evidence="2" id="KW-0808">Transferase</keyword>
<dbReference type="Pfam" id="PF04577">
    <property type="entry name" value="Glyco_transf_61"/>
    <property type="match status" value="1"/>
</dbReference>
<evidence type="ECO:0000259" key="4">
    <source>
        <dbReference type="Pfam" id="PF04577"/>
    </source>
</evidence>
<keyword evidence="1" id="KW-0328">Glycosyltransferase</keyword>
<reference evidence="5" key="1">
    <citation type="journal article" date="2022" name="bioRxiv">
        <title>Genomics of Preaxostyla Flagellates Illuminates Evolutionary Transitions and the Path Towards Mitochondrial Loss.</title>
        <authorList>
            <person name="Novak L.V.F."/>
            <person name="Treitli S.C."/>
            <person name="Pyrih J."/>
            <person name="Halakuc P."/>
            <person name="Pipaliya S.V."/>
            <person name="Vacek V."/>
            <person name="Brzon O."/>
            <person name="Soukal P."/>
            <person name="Eme L."/>
            <person name="Dacks J.B."/>
            <person name="Karnkowska A."/>
            <person name="Elias M."/>
            <person name="Hampl V."/>
        </authorList>
    </citation>
    <scope>NUCLEOTIDE SEQUENCE</scope>
    <source>
        <strain evidence="5">RCP-MX</strain>
    </source>
</reference>
<accession>A0ABQ8U7W4</accession>
<keyword evidence="3" id="KW-0325">Glycoprotein</keyword>
<protein>
    <recommendedName>
        <fullName evidence="4">Glycosyltransferase 61 catalytic domain-containing protein</fullName>
    </recommendedName>
</protein>
<evidence type="ECO:0000313" key="6">
    <source>
        <dbReference type="Proteomes" id="UP001141327"/>
    </source>
</evidence>
<dbReference type="Proteomes" id="UP001141327">
    <property type="component" value="Unassembled WGS sequence"/>
</dbReference>
<keyword evidence="6" id="KW-1185">Reference proteome</keyword>
<name>A0ABQ8U7W4_9EUKA</name>
<dbReference type="InterPro" id="IPR049625">
    <property type="entry name" value="Glyco_transf_61_cat"/>
</dbReference>
<organism evidence="5 6">
    <name type="scientific">Paratrimastix pyriformis</name>
    <dbReference type="NCBI Taxonomy" id="342808"/>
    <lineage>
        <taxon>Eukaryota</taxon>
        <taxon>Metamonada</taxon>
        <taxon>Preaxostyla</taxon>
        <taxon>Paratrimastigidae</taxon>
        <taxon>Paratrimastix</taxon>
    </lineage>
</organism>
<gene>
    <name evidence="5" type="ORF">PAPYR_11777</name>
</gene>
<dbReference type="PANTHER" id="PTHR20961">
    <property type="entry name" value="GLYCOSYLTRANSFERASE"/>
    <property type="match status" value="1"/>
</dbReference>
<sequence length="320" mass="35630">MTILSQTLLFNPNSPRKIFRSGASEVPYLRRSMLPGVGCNNVEFNEYPPQVEAPPIDPGRQVVRIGGPVVLLTQTWAYGYFHWLIETLPRLMLVYGHLMADHRMVLVAGSGLTSFMSEYLDLLGLSRQTRTYPIYEQGRHPVIIAPRMLVPAPIPCGCSVPRLLIELRDTLFARLASRGQLDEPRPPDTIVVIRRTDTRSVTNHDEVMQTLRKELGHRLRVTEFCGDSLPRTINLFRAARLVVGPHGAGLSNMIYSARGTPIVEFQMEVPNGCYLALASTLGMPYWGFRVPGATQTGPMQVNVTTLMERVRGALGPGEPL</sequence>
<evidence type="ECO:0000313" key="5">
    <source>
        <dbReference type="EMBL" id="KAJ4453692.1"/>
    </source>
</evidence>